<reference evidence="1 2" key="2">
    <citation type="journal article" date="2011" name="Stand. Genomic Sci.">
        <title>Complete genome sequence of Bacteroides helcogenes type strain (P 36-108).</title>
        <authorList>
            <person name="Pati A."/>
            <person name="Gronow S."/>
            <person name="Zeytun A."/>
            <person name="Lapidus A."/>
            <person name="Nolan M."/>
            <person name="Hammon N."/>
            <person name="Deshpande S."/>
            <person name="Cheng J.F."/>
            <person name="Tapia R."/>
            <person name="Han C."/>
            <person name="Goodwin L."/>
            <person name="Pitluck S."/>
            <person name="Liolios K."/>
            <person name="Pagani I."/>
            <person name="Ivanova N."/>
            <person name="Mavromatis K."/>
            <person name="Chen A."/>
            <person name="Palaniappan K."/>
            <person name="Land M."/>
            <person name="Hauser L."/>
            <person name="Chang Y.J."/>
            <person name="Jeffries C.D."/>
            <person name="Detter J.C."/>
            <person name="Brambilla E."/>
            <person name="Rohde M."/>
            <person name="Goker M."/>
            <person name="Woyke T."/>
            <person name="Bristow J."/>
            <person name="Eisen J.A."/>
            <person name="Markowitz V."/>
            <person name="Hugenholtz P."/>
            <person name="Kyrpides N.C."/>
            <person name="Klenk H.P."/>
            <person name="Lucas S."/>
        </authorList>
    </citation>
    <scope>NUCLEOTIDE SEQUENCE [LARGE SCALE GENOMIC DNA]</scope>
    <source>
        <strain evidence="2">ATCC 35417 / DSM 20613 / JCM 6297 / CCUG 15421 / P 36-108</strain>
    </source>
</reference>
<organism evidence="1 2">
    <name type="scientific">Bacteroides helcogenes (strain ATCC 35417 / DSM 20613 / JCM 6297 / CCUG 15421 / P 36-108)</name>
    <dbReference type="NCBI Taxonomy" id="693979"/>
    <lineage>
        <taxon>Bacteria</taxon>
        <taxon>Pseudomonadati</taxon>
        <taxon>Bacteroidota</taxon>
        <taxon>Bacteroidia</taxon>
        <taxon>Bacteroidales</taxon>
        <taxon>Bacteroidaceae</taxon>
        <taxon>Bacteroides</taxon>
    </lineage>
</organism>
<keyword evidence="2" id="KW-1185">Reference proteome</keyword>
<dbReference type="RefSeq" id="WP_013548127.1">
    <property type="nucleotide sequence ID" value="NC_014933.1"/>
</dbReference>
<proteinExistence type="predicted"/>
<protein>
    <submittedName>
        <fullName evidence="1">Uncharacterized protein</fullName>
    </submittedName>
</protein>
<dbReference type="STRING" id="693979.Bache_2582"/>
<name>E6SVV0_BACT6</name>
<dbReference type="eggNOG" id="ENOG5030WN0">
    <property type="taxonomic scope" value="Bacteria"/>
</dbReference>
<dbReference type="KEGG" id="bhl:Bache_2582"/>
<dbReference type="EMBL" id="CP002352">
    <property type="protein sequence ID" value="ADV44539.1"/>
    <property type="molecule type" value="Genomic_DNA"/>
</dbReference>
<dbReference type="AlphaFoldDB" id="E6SVV0"/>
<dbReference type="HOGENOM" id="CLU_203928_0_0_10"/>
<accession>E6SVV0</accession>
<dbReference type="OrthoDB" id="1082029at2"/>
<dbReference type="Proteomes" id="UP000008630">
    <property type="component" value="Chromosome"/>
</dbReference>
<evidence type="ECO:0000313" key="1">
    <source>
        <dbReference type="EMBL" id="ADV44539.1"/>
    </source>
</evidence>
<dbReference type="PATRIC" id="fig|693979.3.peg.2707"/>
<evidence type="ECO:0000313" key="2">
    <source>
        <dbReference type="Proteomes" id="UP000008630"/>
    </source>
</evidence>
<gene>
    <name evidence="1" type="ordered locus">Bache_2582</name>
</gene>
<reference key="1">
    <citation type="submission" date="2010-11" db="EMBL/GenBank/DDBJ databases">
        <title>The complete genome of Bacteroides helcogenes P 36-108.</title>
        <authorList>
            <consortium name="US DOE Joint Genome Institute (JGI-PGF)"/>
            <person name="Lucas S."/>
            <person name="Copeland A."/>
            <person name="Lapidus A."/>
            <person name="Bruce D."/>
            <person name="Goodwin L."/>
            <person name="Pitluck S."/>
            <person name="Kyrpides N."/>
            <person name="Mavromatis K."/>
            <person name="Ivanova N."/>
            <person name="Zeytun A."/>
            <person name="Brettin T."/>
            <person name="Detter J.C."/>
            <person name="Tapia R."/>
            <person name="Han C."/>
            <person name="Land M."/>
            <person name="Hauser L."/>
            <person name="Markowitz V."/>
            <person name="Cheng J.-F."/>
            <person name="Hugenholtz P."/>
            <person name="Woyke T."/>
            <person name="Wu D."/>
            <person name="Gronow S."/>
            <person name="Wellnitz S."/>
            <person name="Brambilla E."/>
            <person name="Klenk H.-P."/>
            <person name="Eisen J.A."/>
        </authorList>
    </citation>
    <scope>NUCLEOTIDE SEQUENCE</scope>
    <source>
        <strain>P 36-108</strain>
    </source>
</reference>
<sequence>MDSTLSTKYKTITVTIPEVDFNMLKTLAKKLGWSIEKKSGIELAMDDIKAGRVYKSANTEELFKDILG</sequence>